<evidence type="ECO:0000259" key="9">
    <source>
        <dbReference type="PROSITE" id="PS51202"/>
    </source>
</evidence>
<sequence length="696" mass="72439">MSASASAAHYVQEVGAILGTAAVTSLLSQRLRQPPVLGYLVAGMILGPHVPGIIIGGEGSVQLAHALSEFGVILLMFTIGIEFSLRKIVKIGLPAALTAVIEVGLMISLGYMIGGLFGWSSTASLFVGACLGISSTMLVAKAFEEQRLRGGFVEVVFAVLVFEDMIAILLLAILTGLASGTGLSPIDFALTVGKLLAFLLAMLAAGLLVVPRFIRGVVRIGRAETTLIAGIAVCFGMAAFASASGYSVALGAFLAGMLVSESGEGPKVEHVIQPLRDLFAAVFFISIGMTIDPVLVAQHWLPVVVLTAVVLVGKVVGVSFGSFLAGNGLRRSVRAGMSLAQIGEFSFIIAGLGLQTGAIPDYILPIMVAVSILTSITTPVMVRRSERGAEAIDRWLPDRVQTFVTFYDGWIEQLRAAPRSATAGRRVRGPLLMLTVDAALLVALLAGSSLVHWQAVEAMFQATRLSPTVIEILYVGATLTLAGVLFVGVLRRAAALARALATVVLPTRDDGKLDLGSAPRRAFTVAIELALSLVIGLPLVAVLQPFLPLSSGFAVFVLVVAALGYNVWRSIGNLDGHVRAGTELIVEVLARQGRQGSGPAAHQSLVEVAPMLPGFPDMTPVTLAATSPAIGQTLAELNLRARTGASVLSINRAGAGVVLPEANERLQVGDTLTLAGGHEAVERASALLQRGISPGD</sequence>
<protein>
    <submittedName>
        <fullName evidence="10">Cation:proton antiporter</fullName>
    </submittedName>
</protein>
<accession>A0ABT5EC11</accession>
<evidence type="ECO:0000256" key="8">
    <source>
        <dbReference type="SAM" id="Phobius"/>
    </source>
</evidence>
<keyword evidence="5 8" id="KW-0812">Transmembrane</keyword>
<keyword evidence="11" id="KW-1185">Reference proteome</keyword>
<feature type="transmembrane region" description="Helical" evidence="8">
    <location>
        <begin position="472"/>
        <end position="490"/>
    </location>
</feature>
<dbReference type="RefSeq" id="WP_272091483.1">
    <property type="nucleotide sequence ID" value="NZ_JAQNDL010000004.1"/>
</dbReference>
<dbReference type="Proteomes" id="UP001221686">
    <property type="component" value="Unassembled WGS sequence"/>
</dbReference>
<dbReference type="Pfam" id="PF02080">
    <property type="entry name" value="TrkA_C"/>
    <property type="match status" value="1"/>
</dbReference>
<dbReference type="InterPro" id="IPR036721">
    <property type="entry name" value="RCK_C_sf"/>
</dbReference>
<keyword evidence="4" id="KW-0406">Ion transport</keyword>
<reference evidence="10 11" key="1">
    <citation type="submission" date="2022-11" db="EMBL/GenBank/DDBJ databases">
        <title>Minimal conservation of predation-associated metabolite biosynthetic gene clusters underscores biosynthetic potential of Myxococcota including descriptions for ten novel species: Archangium lansinium sp. nov., Myxococcus landrumus sp. nov., Nannocystis bai.</title>
        <authorList>
            <person name="Ahearne A."/>
            <person name="Stevens C."/>
            <person name="Dowd S."/>
        </authorList>
    </citation>
    <scope>NUCLEOTIDE SEQUENCE [LARGE SCALE GENOMIC DNA]</scope>
    <source>
        <strain evidence="10 11">BB15-2</strain>
    </source>
</reference>
<evidence type="ECO:0000256" key="4">
    <source>
        <dbReference type="ARBA" id="ARBA00022538"/>
    </source>
</evidence>
<comment type="caution">
    <text evidence="10">The sequence shown here is derived from an EMBL/GenBank/DDBJ whole genome shotgun (WGS) entry which is preliminary data.</text>
</comment>
<dbReference type="Pfam" id="PF00999">
    <property type="entry name" value="Na_H_Exchanger"/>
    <property type="match status" value="1"/>
</dbReference>
<feature type="transmembrane region" description="Helical" evidence="8">
    <location>
        <begin position="303"/>
        <end position="325"/>
    </location>
</feature>
<evidence type="ECO:0000256" key="1">
    <source>
        <dbReference type="ARBA" id="ARBA00004141"/>
    </source>
</evidence>
<keyword evidence="7 8" id="KW-0472">Membrane</keyword>
<dbReference type="PANTHER" id="PTHR42751:SF3">
    <property type="entry name" value="SODIUM_GLUTAMATE SYMPORTER"/>
    <property type="match status" value="1"/>
</dbReference>
<evidence type="ECO:0000313" key="11">
    <source>
        <dbReference type="Proteomes" id="UP001221686"/>
    </source>
</evidence>
<name>A0ABT5EC11_9BACT</name>
<comment type="subcellular location">
    <subcellularLocation>
        <location evidence="1">Membrane</location>
        <topology evidence="1">Multi-pass membrane protein</topology>
    </subcellularLocation>
</comment>
<feature type="transmembrane region" description="Helical" evidence="8">
    <location>
        <begin position="226"/>
        <end position="258"/>
    </location>
</feature>
<feature type="transmembrane region" description="Helical" evidence="8">
    <location>
        <begin position="93"/>
        <end position="113"/>
    </location>
</feature>
<dbReference type="InterPro" id="IPR006153">
    <property type="entry name" value="Cation/H_exchanger_TM"/>
</dbReference>
<proteinExistence type="inferred from homology"/>
<feature type="transmembrane region" description="Helical" evidence="8">
    <location>
        <begin position="549"/>
        <end position="568"/>
    </location>
</feature>
<feature type="transmembrane region" description="Helical" evidence="8">
    <location>
        <begin position="119"/>
        <end position="140"/>
    </location>
</feature>
<dbReference type="InterPro" id="IPR038770">
    <property type="entry name" value="Na+/solute_symporter_sf"/>
</dbReference>
<feature type="transmembrane region" description="Helical" evidence="8">
    <location>
        <begin position="195"/>
        <end position="214"/>
    </location>
</feature>
<feature type="transmembrane region" description="Helical" evidence="8">
    <location>
        <begin position="152"/>
        <end position="175"/>
    </location>
</feature>
<evidence type="ECO:0000256" key="6">
    <source>
        <dbReference type="ARBA" id="ARBA00022989"/>
    </source>
</evidence>
<keyword evidence="4" id="KW-0633">Potassium transport</keyword>
<dbReference type="InterPro" id="IPR006037">
    <property type="entry name" value="RCK_C"/>
</dbReference>
<evidence type="ECO:0000256" key="2">
    <source>
        <dbReference type="ARBA" id="ARBA00005551"/>
    </source>
</evidence>
<feature type="transmembrane region" description="Helical" evidence="8">
    <location>
        <begin position="362"/>
        <end position="382"/>
    </location>
</feature>
<evidence type="ECO:0000313" key="10">
    <source>
        <dbReference type="EMBL" id="MDC0722945.1"/>
    </source>
</evidence>
<feature type="transmembrane region" description="Helical" evidence="8">
    <location>
        <begin position="63"/>
        <end position="81"/>
    </location>
</feature>
<evidence type="ECO:0000256" key="5">
    <source>
        <dbReference type="ARBA" id="ARBA00022692"/>
    </source>
</evidence>
<feature type="transmembrane region" description="Helical" evidence="8">
    <location>
        <begin position="431"/>
        <end position="452"/>
    </location>
</feature>
<dbReference type="PROSITE" id="PS51202">
    <property type="entry name" value="RCK_C"/>
    <property type="match status" value="1"/>
</dbReference>
<feature type="transmembrane region" description="Helical" evidence="8">
    <location>
        <begin position="36"/>
        <end position="57"/>
    </location>
</feature>
<keyword evidence="6 8" id="KW-1133">Transmembrane helix</keyword>
<gene>
    <name evidence="10" type="ORF">POL25_39010</name>
</gene>
<evidence type="ECO:0000256" key="3">
    <source>
        <dbReference type="ARBA" id="ARBA00022448"/>
    </source>
</evidence>
<evidence type="ECO:0000256" key="7">
    <source>
        <dbReference type="ARBA" id="ARBA00023136"/>
    </source>
</evidence>
<feature type="transmembrane region" description="Helical" evidence="8">
    <location>
        <begin position="522"/>
        <end position="543"/>
    </location>
</feature>
<dbReference type="SUPFAM" id="SSF116726">
    <property type="entry name" value="TrkA C-terminal domain-like"/>
    <property type="match status" value="1"/>
</dbReference>
<feature type="domain" description="RCK C-terminal" evidence="9">
    <location>
        <begin position="606"/>
        <end position="690"/>
    </location>
</feature>
<organism evidence="10 11">
    <name type="scientific">Nannocystis bainbridge</name>
    <dbReference type="NCBI Taxonomy" id="2995303"/>
    <lineage>
        <taxon>Bacteria</taxon>
        <taxon>Pseudomonadati</taxon>
        <taxon>Myxococcota</taxon>
        <taxon>Polyangia</taxon>
        <taxon>Nannocystales</taxon>
        <taxon>Nannocystaceae</taxon>
        <taxon>Nannocystis</taxon>
    </lineage>
</organism>
<dbReference type="Gene3D" id="3.30.70.1450">
    <property type="entry name" value="Regulator of K+ conductance, C-terminal domain"/>
    <property type="match status" value="1"/>
</dbReference>
<comment type="similarity">
    <text evidence="2">Belongs to the monovalent cation:proton antiporter 2 (CPA2) transporter (TC 2.A.37) family.</text>
</comment>
<keyword evidence="4" id="KW-0630">Potassium</keyword>
<dbReference type="EMBL" id="JAQNDL010000004">
    <property type="protein sequence ID" value="MDC0722945.1"/>
    <property type="molecule type" value="Genomic_DNA"/>
</dbReference>
<dbReference type="PANTHER" id="PTHR42751">
    <property type="entry name" value="SODIUM/HYDROGEN EXCHANGER FAMILY/TRKA DOMAIN PROTEIN"/>
    <property type="match status" value="1"/>
</dbReference>
<keyword evidence="3" id="KW-0813">Transport</keyword>
<dbReference type="Gene3D" id="1.20.1530.20">
    <property type="match status" value="1"/>
</dbReference>